<dbReference type="PIRSF" id="PIRSF006060">
    <property type="entry name" value="AA_transporter"/>
    <property type="match status" value="1"/>
</dbReference>
<comment type="caution">
    <text evidence="6">The sequence shown here is derived from an EMBL/GenBank/DDBJ whole genome shotgun (WGS) entry which is preliminary data.</text>
</comment>
<feature type="transmembrane region" description="Helical" evidence="5">
    <location>
        <begin position="209"/>
        <end position="232"/>
    </location>
</feature>
<feature type="transmembrane region" description="Helical" evidence="5">
    <location>
        <begin position="450"/>
        <end position="467"/>
    </location>
</feature>
<feature type="transmembrane region" description="Helical" evidence="5">
    <location>
        <begin position="152"/>
        <end position="173"/>
    </location>
</feature>
<feature type="transmembrane region" description="Helical" evidence="5">
    <location>
        <begin position="427"/>
        <end position="444"/>
    </location>
</feature>
<accession>A0ABS9U0V7</accession>
<dbReference type="RefSeq" id="WP_241053650.1">
    <property type="nucleotide sequence ID" value="NZ_JAKZBV010000001.1"/>
</dbReference>
<evidence type="ECO:0000256" key="4">
    <source>
        <dbReference type="ARBA" id="ARBA00023136"/>
    </source>
</evidence>
<keyword evidence="7" id="KW-1185">Reference proteome</keyword>
<dbReference type="PANTHER" id="PTHR42770">
    <property type="entry name" value="AMINO ACID TRANSPORTER-RELATED"/>
    <property type="match status" value="1"/>
</dbReference>
<reference evidence="6 7" key="1">
    <citation type="submission" date="2022-03" db="EMBL/GenBank/DDBJ databases">
        <title>Sinomonas sp. isolated from a soil.</title>
        <authorList>
            <person name="Han J."/>
            <person name="Kim D.-U."/>
        </authorList>
    </citation>
    <scope>NUCLEOTIDE SEQUENCE [LARGE SCALE GENOMIC DNA]</scope>
    <source>
        <strain evidence="6 7">5-5</strain>
    </source>
</reference>
<evidence type="ECO:0000313" key="7">
    <source>
        <dbReference type="Proteomes" id="UP001202922"/>
    </source>
</evidence>
<evidence type="ECO:0000313" key="6">
    <source>
        <dbReference type="EMBL" id="MCH6470132.1"/>
    </source>
</evidence>
<proteinExistence type="predicted"/>
<feature type="transmembrane region" description="Helical" evidence="5">
    <location>
        <begin position="97"/>
        <end position="119"/>
    </location>
</feature>
<name>A0ABS9U0V7_9MICC</name>
<dbReference type="Proteomes" id="UP001202922">
    <property type="component" value="Unassembled WGS sequence"/>
</dbReference>
<feature type="transmembrane region" description="Helical" evidence="5">
    <location>
        <begin position="328"/>
        <end position="351"/>
    </location>
</feature>
<sequence>MAQIFRMSASMPLVAAYGSGCTGIDPCGPGDRLIPAHRRDAAPFCTTIPKGTLTIASTTTAARGLGTAAGVALYVSAVIGPGILTLPATAARIAGPLSLVAIAILLAVSVPAAFAFVFIHRAASGNGGDSAGSIQSYVSAAFGPLAGRLVSAWFFLGVPLGVPALALIGGSYVSAAIGGGRTTTLAAAWLIATVAVATSIAGGRSSATLSLVLTGSLMLLIVGAAAASAPQWRPAGIGELAPNGAGSILPALLVLMWVLTGWEASTNFASMLRPPSARLSRVIALTLIIVVVLYACVAMPEILVLGPYAGSTEAPVAEVLRAAVGPAASAVAAVLAALLSLANASAYLISLRRLGRHFLADVAPQPPTRDHRLAVGIPAFLTAVGLTLATVEPIDTGWFVAVCAGSQVPVYLVALSSGLRLLPRRSGGWWLSFVATVAVALLLIPTGPFLLAPLAISAGFLLVGALNRRRQARETLT</sequence>
<protein>
    <submittedName>
        <fullName evidence="6">Amino acid permease</fullName>
    </submittedName>
</protein>
<gene>
    <name evidence="6" type="ORF">L0M17_09105</name>
</gene>
<feature type="transmembrane region" description="Helical" evidence="5">
    <location>
        <begin position="71"/>
        <end position="91"/>
    </location>
</feature>
<feature type="transmembrane region" description="Helical" evidence="5">
    <location>
        <begin position="185"/>
        <end position="202"/>
    </location>
</feature>
<feature type="transmembrane region" description="Helical" evidence="5">
    <location>
        <begin position="397"/>
        <end position="415"/>
    </location>
</feature>
<organism evidence="6 7">
    <name type="scientific">Sinomonas terrae</name>
    <dbReference type="NCBI Taxonomy" id="2908838"/>
    <lineage>
        <taxon>Bacteria</taxon>
        <taxon>Bacillati</taxon>
        <taxon>Actinomycetota</taxon>
        <taxon>Actinomycetes</taxon>
        <taxon>Micrococcales</taxon>
        <taxon>Micrococcaceae</taxon>
        <taxon>Sinomonas</taxon>
    </lineage>
</organism>
<feature type="transmembrane region" description="Helical" evidence="5">
    <location>
        <begin position="372"/>
        <end position="391"/>
    </location>
</feature>
<evidence type="ECO:0000256" key="2">
    <source>
        <dbReference type="ARBA" id="ARBA00022692"/>
    </source>
</evidence>
<evidence type="ECO:0000256" key="5">
    <source>
        <dbReference type="SAM" id="Phobius"/>
    </source>
</evidence>
<keyword evidence="3 5" id="KW-1133">Transmembrane helix</keyword>
<dbReference type="Gene3D" id="1.20.1740.10">
    <property type="entry name" value="Amino acid/polyamine transporter I"/>
    <property type="match status" value="1"/>
</dbReference>
<dbReference type="InterPro" id="IPR050367">
    <property type="entry name" value="APC_superfamily"/>
</dbReference>
<feature type="transmembrane region" description="Helical" evidence="5">
    <location>
        <begin position="244"/>
        <end position="262"/>
    </location>
</feature>
<keyword evidence="4 5" id="KW-0472">Membrane</keyword>
<dbReference type="EMBL" id="JAKZBV010000001">
    <property type="protein sequence ID" value="MCH6470132.1"/>
    <property type="molecule type" value="Genomic_DNA"/>
</dbReference>
<comment type="subcellular location">
    <subcellularLocation>
        <location evidence="1">Membrane</location>
        <topology evidence="1">Multi-pass membrane protein</topology>
    </subcellularLocation>
</comment>
<feature type="transmembrane region" description="Helical" evidence="5">
    <location>
        <begin position="282"/>
        <end position="308"/>
    </location>
</feature>
<dbReference type="PANTHER" id="PTHR42770:SF13">
    <property type="entry name" value="L-METHIONINE_BRANCHED-CHAIN AMINO ACID EXPORTER YJEH"/>
    <property type="match status" value="1"/>
</dbReference>
<keyword evidence="2 5" id="KW-0812">Transmembrane</keyword>
<evidence type="ECO:0000256" key="3">
    <source>
        <dbReference type="ARBA" id="ARBA00022989"/>
    </source>
</evidence>
<evidence type="ECO:0000256" key="1">
    <source>
        <dbReference type="ARBA" id="ARBA00004141"/>
    </source>
</evidence>